<accession>A0ABX9AKC5</accession>
<evidence type="ECO:0000256" key="1">
    <source>
        <dbReference type="HAMAP-Rule" id="MF_00598"/>
    </source>
</evidence>
<gene>
    <name evidence="1" type="primary">smg</name>
    <name evidence="2" type="ORF">K6K13_21145</name>
</gene>
<dbReference type="Pfam" id="PF04361">
    <property type="entry name" value="DUF494"/>
    <property type="match status" value="1"/>
</dbReference>
<keyword evidence="3" id="KW-1185">Reference proteome</keyword>
<evidence type="ECO:0000313" key="3">
    <source>
        <dbReference type="Proteomes" id="UP000825886"/>
    </source>
</evidence>
<sequence length="157" mass="18640">MFDVLMYLFETYIHNETELRVDHDALTDDLTRAGFDRADIYSALNWLERLADLQEGKEVPFALANDPHALRIYTQEEEQRFDTECRGFLLFLEQINVLNLETREMVIYRVMALDTLSFDLDDLKWVILMVLFNLPGCENAYQQMEDLLFEADEEYLH</sequence>
<dbReference type="PANTHER" id="PTHR38692">
    <property type="entry name" value="PROTEIN SMG"/>
    <property type="match status" value="1"/>
</dbReference>
<evidence type="ECO:0000313" key="2">
    <source>
        <dbReference type="EMBL" id="QZN95623.1"/>
    </source>
</evidence>
<organism evidence="2 3">
    <name type="scientific">Symbiopectobacterium purcellii</name>
    <dbReference type="NCBI Taxonomy" id="2871826"/>
    <lineage>
        <taxon>Bacteria</taxon>
        <taxon>Pseudomonadati</taxon>
        <taxon>Pseudomonadota</taxon>
        <taxon>Gammaproteobacteria</taxon>
        <taxon>Enterobacterales</taxon>
        <taxon>Enterobacteriaceae</taxon>
    </lineage>
</organism>
<reference evidence="2 3" key="1">
    <citation type="submission" date="2021-08" db="EMBL/GenBank/DDBJ databases">
        <title>Culture and genomic analysis of Symbiopectobacterium purcellii sp. nov. gen. nov., isolated from the leafhopper Empoasca decipiens.</title>
        <authorList>
            <person name="Nadal-Jimenez P."/>
            <person name="Siozios S."/>
            <person name="Halliday N."/>
            <person name="Camara M."/>
            <person name="Hurst G.D.D."/>
        </authorList>
    </citation>
    <scope>NUCLEOTIDE SEQUENCE [LARGE SCALE GENOMIC DNA]</scope>
    <source>
        <strain evidence="2 3">SyEd1</strain>
    </source>
</reference>
<dbReference type="Proteomes" id="UP000825886">
    <property type="component" value="Chromosome"/>
</dbReference>
<comment type="similarity">
    <text evidence="1">Belongs to the Smg family.</text>
</comment>
<dbReference type="NCBIfam" id="NF002897">
    <property type="entry name" value="PRK03430.1"/>
    <property type="match status" value="1"/>
</dbReference>
<dbReference type="PANTHER" id="PTHR38692:SF1">
    <property type="entry name" value="PROTEIN SMG"/>
    <property type="match status" value="1"/>
</dbReference>
<dbReference type="RefSeq" id="WP_222158714.1">
    <property type="nucleotide sequence ID" value="NZ_CP081864.1"/>
</dbReference>
<proteinExistence type="inferred from homology"/>
<name>A0ABX9AKC5_9ENTR</name>
<dbReference type="EMBL" id="CP081864">
    <property type="protein sequence ID" value="QZN95623.1"/>
    <property type="molecule type" value="Genomic_DNA"/>
</dbReference>
<dbReference type="InterPro" id="IPR007456">
    <property type="entry name" value="Smg"/>
</dbReference>
<protein>
    <recommendedName>
        <fullName evidence="1">Protein Smg</fullName>
    </recommendedName>
</protein>
<dbReference type="HAMAP" id="MF_00598">
    <property type="entry name" value="Smg"/>
    <property type="match status" value="1"/>
</dbReference>